<dbReference type="Gene3D" id="2.130.10.10">
    <property type="entry name" value="YVTN repeat-like/Quinoprotein amine dehydrogenase"/>
    <property type="match status" value="1"/>
</dbReference>
<protein>
    <recommendedName>
        <fullName evidence="1">Secretion system C-terminal sorting domain-containing protein</fullName>
    </recommendedName>
</protein>
<dbReference type="InterPro" id="IPR026444">
    <property type="entry name" value="Secre_tail"/>
</dbReference>
<accession>A0A660SKP4</accession>
<dbReference type="Pfam" id="PF18962">
    <property type="entry name" value="Por_Secre_tail"/>
    <property type="match status" value="1"/>
</dbReference>
<dbReference type="AlphaFoldDB" id="A0A660SKP4"/>
<dbReference type="PANTHER" id="PTHR47197">
    <property type="entry name" value="PROTEIN NIRF"/>
    <property type="match status" value="1"/>
</dbReference>
<organism evidence="2 3">
    <name type="scientific">candidate division WOR-3 bacterium</name>
    <dbReference type="NCBI Taxonomy" id="2052148"/>
    <lineage>
        <taxon>Bacteria</taxon>
        <taxon>Bacteria division WOR-3</taxon>
    </lineage>
</organism>
<feature type="domain" description="Secretion system C-terminal sorting" evidence="1">
    <location>
        <begin position="288"/>
        <end position="365"/>
    </location>
</feature>
<dbReference type="PANTHER" id="PTHR47197:SF3">
    <property type="entry name" value="DIHYDRO-HEME D1 DEHYDROGENASE"/>
    <property type="match status" value="1"/>
</dbReference>
<dbReference type="NCBIfam" id="TIGR04183">
    <property type="entry name" value="Por_Secre_tail"/>
    <property type="match status" value="1"/>
</dbReference>
<name>A0A660SKP4_UNCW3</name>
<dbReference type="SUPFAM" id="SSF50969">
    <property type="entry name" value="YVTN repeat-like/Quinoprotein amine dehydrogenase"/>
    <property type="match status" value="1"/>
</dbReference>
<dbReference type="InterPro" id="IPR011044">
    <property type="entry name" value="Quino_amine_DH_bsu"/>
</dbReference>
<evidence type="ECO:0000259" key="1">
    <source>
        <dbReference type="Pfam" id="PF18962"/>
    </source>
</evidence>
<evidence type="ECO:0000313" key="2">
    <source>
        <dbReference type="EMBL" id="RKX71378.1"/>
    </source>
</evidence>
<reference evidence="2 3" key="1">
    <citation type="submission" date="2018-06" db="EMBL/GenBank/DDBJ databases">
        <title>Extensive metabolic versatility and redundancy in microbially diverse, dynamic hydrothermal sediments.</title>
        <authorList>
            <person name="Dombrowski N."/>
            <person name="Teske A."/>
            <person name="Baker B.J."/>
        </authorList>
    </citation>
    <scope>NUCLEOTIDE SEQUENCE [LARGE SCALE GENOMIC DNA]</scope>
    <source>
        <strain evidence="2">B36_G15</strain>
    </source>
</reference>
<dbReference type="InterPro" id="IPR015943">
    <property type="entry name" value="WD40/YVTN_repeat-like_dom_sf"/>
</dbReference>
<proteinExistence type="predicted"/>
<dbReference type="EMBL" id="QNBE01000010">
    <property type="protein sequence ID" value="RKX71378.1"/>
    <property type="molecule type" value="Genomic_DNA"/>
</dbReference>
<gene>
    <name evidence="2" type="ORF">DRP53_01710</name>
</gene>
<comment type="caution">
    <text evidence="2">The sequence shown here is derived from an EMBL/GenBank/DDBJ whole genome shotgun (WGS) entry which is preliminary data.</text>
</comment>
<evidence type="ECO:0000313" key="3">
    <source>
        <dbReference type="Proteomes" id="UP000268469"/>
    </source>
</evidence>
<dbReference type="Proteomes" id="UP000268469">
    <property type="component" value="Unassembled WGS sequence"/>
</dbReference>
<dbReference type="InterPro" id="IPR051200">
    <property type="entry name" value="Host-pathogen_enzymatic-act"/>
</dbReference>
<sequence>MEVIMVKVGYVIAIIGVTSMAIADYDATVENVSSMMINEQPSPPRLLQPPLIGQFAAPDGASRGITFDGTYLWIANSGDGNSSQGRRIWKVDPNNGSVINSYPAFGSGIPVGLTWDGSYLWYAEFSPAGIFKIDTGSMSVVKQLPTPTSIPFDLACDGQYLYVVHGNDTIISKIDTASGSVQEQIPCNYSSPNVRPFGLAHLPFGSGELWTCDGNYGSNYMNEYDFASASWVDQWATNPATYPCGVAYDPATGHLWVSCWRTDSIYIFDAGTPHVAERSREFFTGFRIYPNPTFGMVTIEFNLAQTDQVNLTLYDPSGRAIKHLINRPLAIGKHTLTFDFHNLPPGPYFIFWEGERGKRIGKLIVLQ</sequence>